<evidence type="ECO:0000313" key="1">
    <source>
        <dbReference type="EMBL" id="PSN74958.1"/>
    </source>
</evidence>
<protein>
    <submittedName>
        <fullName evidence="1">Uncharacterized protein</fullName>
    </submittedName>
</protein>
<name>A0A2T2PC60_CORCC</name>
<dbReference type="EMBL" id="KZ678128">
    <property type="protein sequence ID" value="PSN74958.1"/>
    <property type="molecule type" value="Genomic_DNA"/>
</dbReference>
<dbReference type="Proteomes" id="UP000240883">
    <property type="component" value="Unassembled WGS sequence"/>
</dbReference>
<gene>
    <name evidence="1" type="ORF">BS50DRAFT_628208</name>
</gene>
<dbReference type="STRING" id="1448308.A0A2T2PC60"/>
<organism evidence="1 2">
    <name type="scientific">Corynespora cassiicola Philippines</name>
    <dbReference type="NCBI Taxonomy" id="1448308"/>
    <lineage>
        <taxon>Eukaryota</taxon>
        <taxon>Fungi</taxon>
        <taxon>Dikarya</taxon>
        <taxon>Ascomycota</taxon>
        <taxon>Pezizomycotina</taxon>
        <taxon>Dothideomycetes</taxon>
        <taxon>Pleosporomycetidae</taxon>
        <taxon>Pleosporales</taxon>
        <taxon>Corynesporascaceae</taxon>
        <taxon>Corynespora</taxon>
    </lineage>
</organism>
<dbReference type="OrthoDB" id="3945550at2759"/>
<dbReference type="Gene3D" id="3.80.10.10">
    <property type="entry name" value="Ribonuclease Inhibitor"/>
    <property type="match status" value="1"/>
</dbReference>
<proteinExistence type="predicted"/>
<reference evidence="1 2" key="1">
    <citation type="journal article" date="2018" name="Front. Microbiol.">
        <title>Genome-Wide Analysis of Corynespora cassiicola Leaf Fall Disease Putative Effectors.</title>
        <authorList>
            <person name="Lopez D."/>
            <person name="Ribeiro S."/>
            <person name="Label P."/>
            <person name="Fumanal B."/>
            <person name="Venisse J.S."/>
            <person name="Kohler A."/>
            <person name="de Oliveira R.R."/>
            <person name="Labutti K."/>
            <person name="Lipzen A."/>
            <person name="Lail K."/>
            <person name="Bauer D."/>
            <person name="Ohm R.A."/>
            <person name="Barry K.W."/>
            <person name="Spatafora J."/>
            <person name="Grigoriev I.V."/>
            <person name="Martin F.M."/>
            <person name="Pujade-Renaud V."/>
        </authorList>
    </citation>
    <scope>NUCLEOTIDE SEQUENCE [LARGE SCALE GENOMIC DNA]</scope>
    <source>
        <strain evidence="1 2">Philippines</strain>
    </source>
</reference>
<sequence>MDLSSLPLELLQQIADCVETVHRPSLYAFSLTSKACHNASMFLIFQHIDITVDHREKLRHDVEGLFEALSRLDSARHVQRISIKGALRLNAKKTDSDGKDTCKTEYDLENILDDEEPMPLSRHYVVYDEPVIKKSSEEDMAWAPVVSLLQAIPHLKDLIYECQSQFPPSLLRALHEKHPHCRLHHLTFRFRTLLWGVPYPYEMELATSPSLYKVKVACAFRDSDGDDDFNSEAIMELSSGLAPNLKEVIGLGIFAFRSSRYFSRVESWHGLPGFTGEALGSLTSLSLKGSSSPANLQEWARHINFSCLQHLTLGSELSGETMDWVVQNHSFPRLRTLSVRLTRGDMAGESPHYSQNAVSFFQLFEPLEQLFVHGPMDSHILDTILSHHGQKLKKLALHPTESPFAYDNGRNRRDIPMEFTKDHILQVQAQCPLLEELAITVKRDMSSASEAERYRCFRKMRKLQSLFLILDCSNWRVLRDSTYNPQFDGEDQLEGPRRGLKRGTFKETLINCAVDEMLARSIWKFTSYKETGRRLERLKLWTRGGDKFGDSTSSSSIYTFTKCLSRSWLIERVPREDRDDITVRELGKHERESREGLKTLREIIQMNELSDDPKDMIQIEEKLYDAPSTWGTDKRYKVTATVGKEGVVISGYIKQCFNQAQ</sequence>
<accession>A0A2T2PC60</accession>
<dbReference type="AlphaFoldDB" id="A0A2T2PC60"/>
<dbReference type="InterPro" id="IPR032675">
    <property type="entry name" value="LRR_dom_sf"/>
</dbReference>
<keyword evidence="2" id="KW-1185">Reference proteome</keyword>
<evidence type="ECO:0000313" key="2">
    <source>
        <dbReference type="Proteomes" id="UP000240883"/>
    </source>
</evidence>